<keyword evidence="1" id="KW-0812">Transmembrane</keyword>
<protein>
    <submittedName>
        <fullName evidence="2">Uncharacterized protein</fullName>
    </submittedName>
</protein>
<keyword evidence="3" id="KW-1185">Reference proteome</keyword>
<keyword evidence="1" id="KW-0472">Membrane</keyword>
<feature type="transmembrane region" description="Helical" evidence="1">
    <location>
        <begin position="7"/>
        <end position="28"/>
    </location>
</feature>
<evidence type="ECO:0000256" key="1">
    <source>
        <dbReference type="SAM" id="Phobius"/>
    </source>
</evidence>
<name>A0A134B7S2_9PORP</name>
<reference evidence="3" key="1">
    <citation type="submission" date="2016-01" db="EMBL/GenBank/DDBJ databases">
        <authorList>
            <person name="Mitreva M."/>
            <person name="Pepin K.H."/>
            <person name="Mihindukulasuriya K.A."/>
            <person name="Fulton R."/>
            <person name="Fronick C."/>
            <person name="O'Laughlin M."/>
            <person name="Miner T."/>
            <person name="Herter B."/>
            <person name="Rosa B.A."/>
            <person name="Cordes M."/>
            <person name="Tomlinson C."/>
            <person name="Wollam A."/>
            <person name="Palsikar V.B."/>
            <person name="Mardis E.R."/>
            <person name="Wilson R.K."/>
        </authorList>
    </citation>
    <scope>NUCLEOTIDE SEQUENCE [LARGE SCALE GENOMIC DNA]</scope>
    <source>
        <strain evidence="3">KA00683</strain>
    </source>
</reference>
<dbReference type="AlphaFoldDB" id="A0A134B7S2"/>
<organism evidence="2 3">
    <name type="scientific">Porphyromonas somerae</name>
    <dbReference type="NCBI Taxonomy" id="322095"/>
    <lineage>
        <taxon>Bacteria</taxon>
        <taxon>Pseudomonadati</taxon>
        <taxon>Bacteroidota</taxon>
        <taxon>Bacteroidia</taxon>
        <taxon>Bacteroidales</taxon>
        <taxon>Porphyromonadaceae</taxon>
        <taxon>Porphyromonas</taxon>
    </lineage>
</organism>
<keyword evidence="1" id="KW-1133">Transmembrane helix</keyword>
<sequence length="199" mass="22364">MHRTVKRILCGIGITLAILIIAAGGLYLTGYLQVYGLTSGYQYLDREERARIVFSRNKLRDLDETLDRVHREGKILCVNGTELRAALASKPKALVYIFTDGCTSSACLPLSTIGAYAHKIGAEPYYVAIDLTPGLLKRTEPILSIDYTHYGTKWHDSFYKAFVKDLTGRSTDEEHFNLVLFEKGRIVSIFSTEKLLQQP</sequence>
<evidence type="ECO:0000313" key="2">
    <source>
        <dbReference type="EMBL" id="KXB75981.1"/>
    </source>
</evidence>
<dbReference type="EMBL" id="LSDK01000081">
    <property type="protein sequence ID" value="KXB75981.1"/>
    <property type="molecule type" value="Genomic_DNA"/>
</dbReference>
<dbReference type="PATRIC" id="fig|322095.3.peg.1213"/>
<proteinExistence type="predicted"/>
<evidence type="ECO:0000313" key="3">
    <source>
        <dbReference type="Proteomes" id="UP000070224"/>
    </source>
</evidence>
<gene>
    <name evidence="2" type="ORF">HMPREF3185_01230</name>
</gene>
<accession>A0A134B7S2</accession>
<comment type="caution">
    <text evidence="2">The sequence shown here is derived from an EMBL/GenBank/DDBJ whole genome shotgun (WGS) entry which is preliminary data.</text>
</comment>
<dbReference type="Proteomes" id="UP000070224">
    <property type="component" value="Unassembled WGS sequence"/>
</dbReference>